<keyword evidence="5" id="KW-1185">Reference proteome</keyword>
<dbReference type="PANTHER" id="PTHR24113">
    <property type="entry name" value="RAN GTPASE-ACTIVATING PROTEIN 1"/>
    <property type="match status" value="1"/>
</dbReference>
<dbReference type="InterPro" id="IPR027038">
    <property type="entry name" value="RanGap"/>
</dbReference>
<sequence>MRLPLETIEHIAAYIPSRPALVAFLDVLPEHTPAMDVVRIWGKTDGTRHCGFVSFCRLSMSFDTRLFDHYEVDPASIAAYAAATPFAPQVSVTVGNMAQWDRYVDAIAHLVTSVTFEPDAAFDLPNQSNALRDALVACPRVRMLYIRYKTSSDSIGALASIDDVISAAPRMPQLTFVDINGSETVHRLAASSVKSLVQWVETGPATYLRLHHLSVAIDENGRDGVGAALASAISRSTTLETVDLKNVTFFNTHGLFGQPLPPTLRTFRWTSDEGARRRSNTATLARYLVASLASATHLETLHLAGKKTLCSTTLVAELAAALPTMQHLKLLYLKDNSLRGVDIAPLTAVLPLLPALETLRIKTTRLDDAGALALASMLPRCTSLRELMLQRGAYNEASSEALLAVIARMPVLDYVAIDVATRCRDGWIQRLSPLLATCAITTGQLTLYSFNVSTAARAALASALFDWAFCNLLSTMVLPLETIELIALYLPSHATLMTLLRALPEKTPGMQHVFTWGTTTCPPGCSLDALRMTFNAHEMAERGQSGAPVAAYATAAAPFVPQVAVTIGRFNEWTSHVLALAHLVTTVTLVPSNGFCMSPDEAAAIRAALLACPRLTTLCIDYSNWFGRTGDIKQIDIILSAPLPRLVHVDIQASRDNEIDLPPSVVDSLVRWLETRPAVRLRVRYASLAIDDDGNDGVGPAFAAAIAHSTTLQDIDLKSLQYVGSHGLDGLPLPRSTRVFRWTNQSYTDDAAEVVTRRLGQSLATATQLEELRLSRNTSYAFALCPRTLIAELATVLPTMQHLKCLNLKNTFFDGVDVSPLTSILPSLPALATLRVNQSRLDDDGALAFASVLPKCTALRELKLRDNSYNEAAAVALLSATAVMPALQDVEIDVATNCRDGWAARLSPLVARCAMTTRRIVLYSVHISEAAARGTPRL</sequence>
<dbReference type="GO" id="GO:0005829">
    <property type="term" value="C:cytosol"/>
    <property type="evidence" value="ECO:0007669"/>
    <property type="project" value="TreeGrafter"/>
</dbReference>
<evidence type="ECO:0000256" key="3">
    <source>
        <dbReference type="ARBA" id="ARBA00022737"/>
    </source>
</evidence>
<dbReference type="PANTHER" id="PTHR24113:SF12">
    <property type="entry name" value="RAN GTPASE-ACTIVATING PROTEIN 1"/>
    <property type="match status" value="1"/>
</dbReference>
<evidence type="ECO:0000313" key="5">
    <source>
        <dbReference type="Proteomes" id="UP000030762"/>
    </source>
</evidence>
<accession>T0RP57</accession>
<keyword evidence="1" id="KW-0343">GTPase activation</keyword>
<keyword evidence="2" id="KW-0433">Leucine-rich repeat</keyword>
<dbReference type="InParanoid" id="T0RP57"/>
<dbReference type="STRING" id="1156394.T0RP57"/>
<protein>
    <recommendedName>
        <fullName evidence="6">F-box domain-containing protein</fullName>
    </recommendedName>
</protein>
<name>T0RP57_SAPDV</name>
<reference evidence="4 5" key="1">
    <citation type="submission" date="2012-04" db="EMBL/GenBank/DDBJ databases">
        <title>The Genome Sequence of Saprolegnia declina VS20.</title>
        <authorList>
            <consortium name="The Broad Institute Genome Sequencing Platform"/>
            <person name="Russ C."/>
            <person name="Nusbaum C."/>
            <person name="Tyler B."/>
            <person name="van West P."/>
            <person name="Dieguez-Uribeondo J."/>
            <person name="de Bruijn I."/>
            <person name="Tripathy S."/>
            <person name="Jiang R."/>
            <person name="Young S.K."/>
            <person name="Zeng Q."/>
            <person name="Gargeya S."/>
            <person name="Fitzgerald M."/>
            <person name="Haas B."/>
            <person name="Abouelleil A."/>
            <person name="Alvarado L."/>
            <person name="Arachchi H.M."/>
            <person name="Berlin A."/>
            <person name="Chapman S.B."/>
            <person name="Goldberg J."/>
            <person name="Griggs A."/>
            <person name="Gujja S."/>
            <person name="Hansen M."/>
            <person name="Howarth C."/>
            <person name="Imamovic A."/>
            <person name="Larimer J."/>
            <person name="McCowen C."/>
            <person name="Montmayeur A."/>
            <person name="Murphy C."/>
            <person name="Neiman D."/>
            <person name="Pearson M."/>
            <person name="Priest M."/>
            <person name="Roberts A."/>
            <person name="Saif S."/>
            <person name="Shea T."/>
            <person name="Sisk P."/>
            <person name="Sykes S."/>
            <person name="Wortman J."/>
            <person name="Nusbaum C."/>
            <person name="Birren B."/>
        </authorList>
    </citation>
    <scope>NUCLEOTIDE SEQUENCE [LARGE SCALE GENOMIC DNA]</scope>
    <source>
        <strain evidence="4 5">VS20</strain>
    </source>
</reference>
<dbReference type="Proteomes" id="UP000030762">
    <property type="component" value="Unassembled WGS sequence"/>
</dbReference>
<gene>
    <name evidence="4" type="ORF">SDRG_10395</name>
</gene>
<dbReference type="SMART" id="SM00368">
    <property type="entry name" value="LRR_RI"/>
    <property type="match status" value="4"/>
</dbReference>
<dbReference type="AlphaFoldDB" id="T0RP57"/>
<evidence type="ECO:0000256" key="1">
    <source>
        <dbReference type="ARBA" id="ARBA00022468"/>
    </source>
</evidence>
<dbReference type="GO" id="GO:0048471">
    <property type="term" value="C:perinuclear region of cytoplasm"/>
    <property type="evidence" value="ECO:0007669"/>
    <property type="project" value="TreeGrafter"/>
</dbReference>
<dbReference type="GO" id="GO:0006913">
    <property type="term" value="P:nucleocytoplasmic transport"/>
    <property type="evidence" value="ECO:0007669"/>
    <property type="project" value="TreeGrafter"/>
</dbReference>
<organism evidence="4 5">
    <name type="scientific">Saprolegnia diclina (strain VS20)</name>
    <dbReference type="NCBI Taxonomy" id="1156394"/>
    <lineage>
        <taxon>Eukaryota</taxon>
        <taxon>Sar</taxon>
        <taxon>Stramenopiles</taxon>
        <taxon>Oomycota</taxon>
        <taxon>Saprolegniomycetes</taxon>
        <taxon>Saprolegniales</taxon>
        <taxon>Saprolegniaceae</taxon>
        <taxon>Saprolegnia</taxon>
    </lineage>
</organism>
<dbReference type="GO" id="GO:0005096">
    <property type="term" value="F:GTPase activator activity"/>
    <property type="evidence" value="ECO:0007669"/>
    <property type="project" value="UniProtKB-KW"/>
</dbReference>
<dbReference type="InterPro" id="IPR032675">
    <property type="entry name" value="LRR_dom_sf"/>
</dbReference>
<dbReference type="OrthoDB" id="10548230at2759"/>
<dbReference type="EMBL" id="JH767166">
    <property type="protein sequence ID" value="EQC31877.1"/>
    <property type="molecule type" value="Genomic_DNA"/>
</dbReference>
<dbReference type="GO" id="GO:0005634">
    <property type="term" value="C:nucleus"/>
    <property type="evidence" value="ECO:0007669"/>
    <property type="project" value="TreeGrafter"/>
</dbReference>
<evidence type="ECO:0008006" key="6">
    <source>
        <dbReference type="Google" id="ProtNLM"/>
    </source>
</evidence>
<proteinExistence type="predicted"/>
<evidence type="ECO:0000313" key="4">
    <source>
        <dbReference type="EMBL" id="EQC31877.1"/>
    </source>
</evidence>
<dbReference type="VEuPathDB" id="FungiDB:SDRG_10395"/>
<keyword evidence="3" id="KW-0677">Repeat</keyword>
<dbReference type="GeneID" id="19951122"/>
<dbReference type="GO" id="GO:0031267">
    <property type="term" value="F:small GTPase binding"/>
    <property type="evidence" value="ECO:0007669"/>
    <property type="project" value="TreeGrafter"/>
</dbReference>
<dbReference type="RefSeq" id="XP_008614605.1">
    <property type="nucleotide sequence ID" value="XM_008616383.1"/>
</dbReference>
<dbReference type="SUPFAM" id="SSF52047">
    <property type="entry name" value="RNI-like"/>
    <property type="match status" value="1"/>
</dbReference>
<evidence type="ECO:0000256" key="2">
    <source>
        <dbReference type="ARBA" id="ARBA00022614"/>
    </source>
</evidence>
<dbReference type="Gene3D" id="3.80.10.10">
    <property type="entry name" value="Ribonuclease Inhibitor"/>
    <property type="match status" value="2"/>
</dbReference>